<reference evidence="3 4" key="1">
    <citation type="submission" date="2020-10" db="EMBL/GenBank/DDBJ databases">
        <title>Bacillus sp. HD4P25, an endophyte from a halophyte.</title>
        <authorList>
            <person name="Sun J.-Q."/>
        </authorList>
    </citation>
    <scope>NUCLEOTIDE SEQUENCE [LARGE SCALE GENOMIC DNA]</scope>
    <source>
        <strain evidence="3 4">YIM 93174</strain>
    </source>
</reference>
<feature type="domain" description="LiaI-LiaF-like transmembrane region" evidence="2">
    <location>
        <begin position="6"/>
        <end position="47"/>
    </location>
</feature>
<evidence type="ECO:0000256" key="1">
    <source>
        <dbReference type="SAM" id="Phobius"/>
    </source>
</evidence>
<dbReference type="InterPro" id="IPR043726">
    <property type="entry name" value="LiaI-LiaF-like_TM1"/>
</dbReference>
<comment type="caution">
    <text evidence="3">The sequence shown here is derived from an EMBL/GenBank/DDBJ whole genome shotgun (WGS) entry which is preliminary data.</text>
</comment>
<feature type="transmembrane region" description="Helical" evidence="1">
    <location>
        <begin position="56"/>
        <end position="74"/>
    </location>
</feature>
<keyword evidence="1" id="KW-0812">Transmembrane</keyword>
<feature type="transmembrane region" description="Helical" evidence="1">
    <location>
        <begin position="7"/>
        <end position="26"/>
    </location>
</feature>
<evidence type="ECO:0000313" key="4">
    <source>
        <dbReference type="Proteomes" id="UP001516662"/>
    </source>
</evidence>
<dbReference type="Proteomes" id="UP001516662">
    <property type="component" value="Unassembled WGS sequence"/>
</dbReference>
<feature type="transmembrane region" description="Helical" evidence="1">
    <location>
        <begin position="80"/>
        <end position="98"/>
    </location>
</feature>
<gene>
    <name evidence="3" type="ORF">IMZ08_08925</name>
</gene>
<name>A0ABR9QIC6_9BACI</name>
<protein>
    <recommendedName>
        <fullName evidence="2">LiaI-LiaF-like transmembrane region domain-containing protein</fullName>
    </recommendedName>
</protein>
<keyword evidence="1" id="KW-1133">Transmembrane helix</keyword>
<keyword evidence="4" id="KW-1185">Reference proteome</keyword>
<dbReference type="Pfam" id="PF18917">
    <property type="entry name" value="LiaI-LiaF-like_TM1"/>
    <property type="match status" value="1"/>
</dbReference>
<accession>A0ABR9QIC6</accession>
<feature type="transmembrane region" description="Helical" evidence="1">
    <location>
        <begin position="32"/>
        <end position="49"/>
    </location>
</feature>
<organism evidence="3 4">
    <name type="scientific">Litchfieldia luteola</name>
    <dbReference type="NCBI Taxonomy" id="682179"/>
    <lineage>
        <taxon>Bacteria</taxon>
        <taxon>Bacillati</taxon>
        <taxon>Bacillota</taxon>
        <taxon>Bacilli</taxon>
        <taxon>Bacillales</taxon>
        <taxon>Bacillaceae</taxon>
        <taxon>Litchfieldia</taxon>
    </lineage>
</organism>
<proteinExistence type="predicted"/>
<sequence length="161" mass="18257">MKKQGVFPGIILIGIGSYFLLQQLNISVFSGFYSWQTLIFIIGTALLVQSYTSNDYSNIVAGVILVGFGIHFHSANTLSFWPKHYGMLVFIIALGLLLRYFKTKAGLFQSLLLLSISVLILYYDKFIKSLGFLENGFSFIIKFWPVLLIGTGFYLLFIKKR</sequence>
<evidence type="ECO:0000259" key="2">
    <source>
        <dbReference type="Pfam" id="PF18917"/>
    </source>
</evidence>
<feature type="transmembrane region" description="Helical" evidence="1">
    <location>
        <begin position="135"/>
        <end position="157"/>
    </location>
</feature>
<evidence type="ECO:0000313" key="3">
    <source>
        <dbReference type="EMBL" id="MBE4908176.1"/>
    </source>
</evidence>
<feature type="transmembrane region" description="Helical" evidence="1">
    <location>
        <begin position="105"/>
        <end position="123"/>
    </location>
</feature>
<dbReference type="EMBL" id="JADCLJ010000019">
    <property type="protein sequence ID" value="MBE4908176.1"/>
    <property type="molecule type" value="Genomic_DNA"/>
</dbReference>
<dbReference type="RefSeq" id="WP_193535659.1">
    <property type="nucleotide sequence ID" value="NZ_JADCLJ010000019.1"/>
</dbReference>
<keyword evidence="1" id="KW-0472">Membrane</keyword>